<evidence type="ECO:0000313" key="2">
    <source>
        <dbReference type="Proteomes" id="UP000011531"/>
    </source>
</evidence>
<evidence type="ECO:0000313" key="1">
    <source>
        <dbReference type="EMBL" id="ELY63386.1"/>
    </source>
</evidence>
<dbReference type="EMBL" id="AOIA01000045">
    <property type="protein sequence ID" value="ELY63386.1"/>
    <property type="molecule type" value="Genomic_DNA"/>
</dbReference>
<protein>
    <submittedName>
        <fullName evidence="1">Uncharacterized protein</fullName>
    </submittedName>
</protein>
<reference evidence="1 2" key="1">
    <citation type="journal article" date="2014" name="PLoS Genet.">
        <title>Phylogenetically driven sequencing of extremely halophilic archaea reveals strategies for static and dynamic osmo-response.</title>
        <authorList>
            <person name="Becker E.A."/>
            <person name="Seitzer P.M."/>
            <person name="Tritt A."/>
            <person name="Larsen D."/>
            <person name="Krusor M."/>
            <person name="Yao A.I."/>
            <person name="Wu D."/>
            <person name="Madern D."/>
            <person name="Eisen J.A."/>
            <person name="Darling A.E."/>
            <person name="Facciotti M.T."/>
        </authorList>
    </citation>
    <scope>NUCLEOTIDE SEQUENCE [LARGE SCALE GENOMIC DNA]</scope>
    <source>
        <strain evidence="1 2">DSM 18795</strain>
    </source>
</reference>
<keyword evidence="2" id="KW-1185">Reference proteome</keyword>
<comment type="caution">
    <text evidence="1">The sequence shown here is derived from an EMBL/GenBank/DDBJ whole genome shotgun (WGS) entry which is preliminary data.</text>
</comment>
<gene>
    <name evidence="1" type="ORF">C492_07090</name>
</gene>
<dbReference type="Proteomes" id="UP000011531">
    <property type="component" value="Unassembled WGS sequence"/>
</dbReference>
<organism evidence="1 2">
    <name type="scientific">Natronococcus jeotgali DSM 18795</name>
    <dbReference type="NCBI Taxonomy" id="1227498"/>
    <lineage>
        <taxon>Archaea</taxon>
        <taxon>Methanobacteriati</taxon>
        <taxon>Methanobacteriota</taxon>
        <taxon>Stenosarchaea group</taxon>
        <taxon>Halobacteria</taxon>
        <taxon>Halobacteriales</taxon>
        <taxon>Natrialbaceae</taxon>
        <taxon>Natronococcus</taxon>
    </lineage>
</organism>
<dbReference type="AlphaFoldDB" id="L9XPM6"/>
<accession>L9XPM6</accession>
<name>L9XPM6_9EURY</name>
<proteinExistence type="predicted"/>
<sequence>MIHGENFLDFIVGQVHIEDIEGMFECEPVSIYCWPINVDFVSNHRIFTRAKLPYSSKCCGLRSIGFKRLSRRLNIYKGTVRINDHRFNPGWIYLHIGAGIPSL</sequence>